<keyword evidence="2" id="KW-0479">Metal-binding</keyword>
<proteinExistence type="inferred from homology"/>
<protein>
    <submittedName>
        <fullName evidence="8">Laccase-2-like</fullName>
    </submittedName>
</protein>
<dbReference type="GeneID" id="111110135"/>
<comment type="similarity">
    <text evidence="1">Belongs to the multicopper oxidase family.</text>
</comment>
<dbReference type="PANTHER" id="PTHR11709">
    <property type="entry name" value="MULTI-COPPER OXIDASE"/>
    <property type="match status" value="1"/>
</dbReference>
<name>A0A8B8BGW8_CRAVI</name>
<evidence type="ECO:0000256" key="4">
    <source>
        <dbReference type="ARBA" id="ARBA00023008"/>
    </source>
</evidence>
<organism evidence="7 8">
    <name type="scientific">Crassostrea virginica</name>
    <name type="common">Eastern oyster</name>
    <dbReference type="NCBI Taxonomy" id="6565"/>
    <lineage>
        <taxon>Eukaryota</taxon>
        <taxon>Metazoa</taxon>
        <taxon>Spiralia</taxon>
        <taxon>Lophotrochozoa</taxon>
        <taxon>Mollusca</taxon>
        <taxon>Bivalvia</taxon>
        <taxon>Autobranchia</taxon>
        <taxon>Pteriomorphia</taxon>
        <taxon>Ostreida</taxon>
        <taxon>Ostreoidea</taxon>
        <taxon>Ostreidae</taxon>
        <taxon>Crassostrea</taxon>
    </lineage>
</organism>
<evidence type="ECO:0000256" key="1">
    <source>
        <dbReference type="ARBA" id="ARBA00010609"/>
    </source>
</evidence>
<sequence length="213" mass="24124">MLTSCILLLLLMSPVFGYVCDKSATICETSLVINHRLTMYRDGALYPENGKLYRYDVTNTTNAEPVPIQDVITVDGWETNRLVVVANETLPGPDIIVFEGQTVVIHVKNSLLSDTVTIHWHGLHQSGTPFMDGVPFVSQCPIMSGQTFTYKFKAFPPGTFWYHSHVGAQRVDGLLGAFIIRKYEQNPLPEHILQIQDWNHDYEADKGYYLMKN</sequence>
<keyword evidence="7" id="KW-1185">Reference proteome</keyword>
<dbReference type="Gene3D" id="2.60.40.420">
    <property type="entry name" value="Cupredoxins - blue copper proteins"/>
    <property type="match status" value="1"/>
</dbReference>
<keyword evidence="4" id="KW-0186">Copper</keyword>
<dbReference type="GO" id="GO:0005507">
    <property type="term" value="F:copper ion binding"/>
    <property type="evidence" value="ECO:0007669"/>
    <property type="project" value="InterPro"/>
</dbReference>
<dbReference type="SUPFAM" id="SSF49503">
    <property type="entry name" value="Cupredoxins"/>
    <property type="match status" value="1"/>
</dbReference>
<dbReference type="RefSeq" id="XP_022302216.1">
    <property type="nucleotide sequence ID" value="XM_022446508.1"/>
</dbReference>
<evidence type="ECO:0000259" key="6">
    <source>
        <dbReference type="Pfam" id="PF07732"/>
    </source>
</evidence>
<accession>A0A8B8BGW8</accession>
<reference evidence="8" key="1">
    <citation type="submission" date="2025-08" db="UniProtKB">
        <authorList>
            <consortium name="RefSeq"/>
        </authorList>
    </citation>
    <scope>IDENTIFICATION</scope>
    <source>
        <tissue evidence="8">Whole sample</tissue>
    </source>
</reference>
<dbReference type="InterPro" id="IPR011707">
    <property type="entry name" value="Cu-oxidase-like_N"/>
</dbReference>
<dbReference type="GO" id="GO:0005886">
    <property type="term" value="C:plasma membrane"/>
    <property type="evidence" value="ECO:0007669"/>
    <property type="project" value="TreeGrafter"/>
</dbReference>
<dbReference type="Proteomes" id="UP000694844">
    <property type="component" value="Chromosome 8"/>
</dbReference>
<dbReference type="PROSITE" id="PS00079">
    <property type="entry name" value="MULTICOPPER_OXIDASE1"/>
    <property type="match status" value="1"/>
</dbReference>
<dbReference type="InterPro" id="IPR033138">
    <property type="entry name" value="Cu_oxidase_CS"/>
</dbReference>
<feature type="signal peptide" evidence="5">
    <location>
        <begin position="1"/>
        <end position="17"/>
    </location>
</feature>
<feature type="chain" id="PRO_5034544283" evidence="5">
    <location>
        <begin position="18"/>
        <end position="213"/>
    </location>
</feature>
<evidence type="ECO:0000313" key="8">
    <source>
        <dbReference type="RefSeq" id="XP_022302216.1"/>
    </source>
</evidence>
<evidence type="ECO:0000256" key="2">
    <source>
        <dbReference type="ARBA" id="ARBA00022723"/>
    </source>
</evidence>
<dbReference type="InterPro" id="IPR008972">
    <property type="entry name" value="Cupredoxin"/>
</dbReference>
<dbReference type="KEGG" id="cvn:111110135"/>
<gene>
    <name evidence="8" type="primary">LOC111110135</name>
</gene>
<dbReference type="InterPro" id="IPR045087">
    <property type="entry name" value="Cu-oxidase_fam"/>
</dbReference>
<dbReference type="AlphaFoldDB" id="A0A8B8BGW8"/>
<evidence type="ECO:0000313" key="7">
    <source>
        <dbReference type="Proteomes" id="UP000694844"/>
    </source>
</evidence>
<keyword evidence="3" id="KW-0560">Oxidoreductase</keyword>
<evidence type="ECO:0000256" key="5">
    <source>
        <dbReference type="SAM" id="SignalP"/>
    </source>
</evidence>
<feature type="domain" description="Plastocyanin-like" evidence="6">
    <location>
        <begin position="79"/>
        <end position="182"/>
    </location>
</feature>
<dbReference type="GO" id="GO:0016491">
    <property type="term" value="F:oxidoreductase activity"/>
    <property type="evidence" value="ECO:0007669"/>
    <property type="project" value="UniProtKB-KW"/>
</dbReference>
<dbReference type="PANTHER" id="PTHR11709:SF394">
    <property type="entry name" value="FI03373P-RELATED"/>
    <property type="match status" value="1"/>
</dbReference>
<dbReference type="CDD" id="cd13858">
    <property type="entry name" value="CuRO_1_tcLCC2_insect_like"/>
    <property type="match status" value="1"/>
</dbReference>
<dbReference type="OrthoDB" id="2121828at2759"/>
<dbReference type="Pfam" id="PF07732">
    <property type="entry name" value="Cu-oxidase_3"/>
    <property type="match status" value="1"/>
</dbReference>
<evidence type="ECO:0000256" key="3">
    <source>
        <dbReference type="ARBA" id="ARBA00023002"/>
    </source>
</evidence>
<dbReference type="GO" id="GO:0006826">
    <property type="term" value="P:iron ion transport"/>
    <property type="evidence" value="ECO:0007669"/>
    <property type="project" value="TreeGrafter"/>
</dbReference>
<keyword evidence="5" id="KW-0732">Signal</keyword>